<name>X1DU18_9ZZZZ</name>
<organism evidence="2">
    <name type="scientific">marine sediment metagenome</name>
    <dbReference type="NCBI Taxonomy" id="412755"/>
    <lineage>
        <taxon>unclassified sequences</taxon>
        <taxon>metagenomes</taxon>
        <taxon>ecological metagenomes</taxon>
    </lineage>
</organism>
<dbReference type="SUPFAM" id="SSF75005">
    <property type="entry name" value="Arabinanase/levansucrase/invertase"/>
    <property type="match status" value="1"/>
</dbReference>
<dbReference type="EMBL" id="BART01029875">
    <property type="protein sequence ID" value="GAH11745.1"/>
    <property type="molecule type" value="Genomic_DNA"/>
</dbReference>
<gene>
    <name evidence="2" type="ORF">S01H4_52316</name>
</gene>
<dbReference type="InterPro" id="IPR056442">
    <property type="entry name" value="GINT1_N"/>
</dbReference>
<comment type="caution">
    <text evidence="2">The sequence shown here is derived from an EMBL/GenBank/DDBJ whole genome shotgun (WGS) entry which is preliminary data.</text>
</comment>
<evidence type="ECO:0000259" key="1">
    <source>
        <dbReference type="Pfam" id="PF24793"/>
    </source>
</evidence>
<feature type="non-terminal residue" evidence="2">
    <location>
        <position position="1"/>
    </location>
</feature>
<dbReference type="AlphaFoldDB" id="X1DU18"/>
<evidence type="ECO:0000313" key="2">
    <source>
        <dbReference type="EMBL" id="GAH11745.1"/>
    </source>
</evidence>
<dbReference type="InterPro" id="IPR023296">
    <property type="entry name" value="Glyco_hydro_beta-prop_sf"/>
</dbReference>
<protein>
    <recommendedName>
        <fullName evidence="1">Glucosamine inositolphosphorylceramide transferase 1 N-terminal domain-containing protein</fullName>
    </recommendedName>
</protein>
<dbReference type="Gene3D" id="2.115.10.20">
    <property type="entry name" value="Glycosyl hydrolase domain, family 43"/>
    <property type="match status" value="1"/>
</dbReference>
<feature type="domain" description="Glucosamine inositolphosphorylceramide transferase 1 N-terminal" evidence="1">
    <location>
        <begin position="2"/>
        <end position="151"/>
    </location>
</feature>
<sequence>TKWSFVATLLYGNYVDPSIFRYDGRWWMFGETDPKGNDTLRLYYADDLIGPWIEHPESPIIEGDANIARPGGRVLVFDGLIVRYTQDDDPTYGNQVRAFEITELTTLSYEEKEVPENPILKTSGTGWNSDGMHHIDAHQIDENKWIACVDGYKGSFGFGF</sequence>
<reference evidence="2" key="1">
    <citation type="journal article" date="2014" name="Front. Microbiol.">
        <title>High frequency of phylogenetically diverse reductive dehalogenase-homologous genes in deep subseafloor sedimentary metagenomes.</title>
        <authorList>
            <person name="Kawai M."/>
            <person name="Futagami T."/>
            <person name="Toyoda A."/>
            <person name="Takaki Y."/>
            <person name="Nishi S."/>
            <person name="Hori S."/>
            <person name="Arai W."/>
            <person name="Tsubouchi T."/>
            <person name="Morono Y."/>
            <person name="Uchiyama I."/>
            <person name="Ito T."/>
            <person name="Fujiyama A."/>
            <person name="Inagaki F."/>
            <person name="Takami H."/>
        </authorList>
    </citation>
    <scope>NUCLEOTIDE SEQUENCE</scope>
    <source>
        <strain evidence="2">Expedition CK06-06</strain>
    </source>
</reference>
<dbReference type="Pfam" id="PF24793">
    <property type="entry name" value="GINT1_N"/>
    <property type="match status" value="1"/>
</dbReference>
<proteinExistence type="predicted"/>
<accession>X1DU18</accession>